<gene>
    <name evidence="2" type="ORF">cyc_08864</name>
</gene>
<proteinExistence type="predicted"/>
<evidence type="ECO:0000256" key="1">
    <source>
        <dbReference type="SAM" id="MobiDB-lite"/>
    </source>
</evidence>
<feature type="region of interest" description="Disordered" evidence="1">
    <location>
        <begin position="61"/>
        <end position="165"/>
    </location>
</feature>
<sequence length="165" mass="16457">MQPPRLPPHSKAVAGKQQQKLLPQEEVGGVLAASRVCNATLEGMLPCASVSLSAQHQQQQYQQQQMHVRGGGPFVPGGGAQQQQQLLLHHHGTVSSIGGGQGAPGAASTPIPSPHPSVAVVSPVSAGGGPPADPAEAPSGPSPPPQPSGSNGTSLRGAPLDLACP</sequence>
<dbReference type="Proteomes" id="UP000095192">
    <property type="component" value="Unassembled WGS sequence"/>
</dbReference>
<comment type="caution">
    <text evidence="2">The sequence shown here is derived from an EMBL/GenBank/DDBJ whole genome shotgun (WGS) entry which is preliminary data.</text>
</comment>
<evidence type="ECO:0000313" key="2">
    <source>
        <dbReference type="EMBL" id="OEH80703.1"/>
    </source>
</evidence>
<feature type="region of interest" description="Disordered" evidence="1">
    <location>
        <begin position="1"/>
        <end position="20"/>
    </location>
</feature>
<evidence type="ECO:0000313" key="3">
    <source>
        <dbReference type="Proteomes" id="UP000095192"/>
    </source>
</evidence>
<organism evidence="2 3">
    <name type="scientific">Cyclospora cayetanensis</name>
    <dbReference type="NCBI Taxonomy" id="88456"/>
    <lineage>
        <taxon>Eukaryota</taxon>
        <taxon>Sar</taxon>
        <taxon>Alveolata</taxon>
        <taxon>Apicomplexa</taxon>
        <taxon>Conoidasida</taxon>
        <taxon>Coccidia</taxon>
        <taxon>Eucoccidiorida</taxon>
        <taxon>Eimeriorina</taxon>
        <taxon>Eimeriidae</taxon>
        <taxon>Cyclospora</taxon>
    </lineage>
</organism>
<feature type="compositionally biased region" description="Gly residues" evidence="1">
    <location>
        <begin position="69"/>
        <end position="80"/>
    </location>
</feature>
<dbReference type="AlphaFoldDB" id="A0A1D3DB75"/>
<protein>
    <submittedName>
        <fullName evidence="2">Uncharacterized protein</fullName>
    </submittedName>
</protein>
<feature type="compositionally biased region" description="Low complexity" evidence="1">
    <location>
        <begin position="116"/>
        <end position="125"/>
    </location>
</feature>
<reference evidence="2 3" key="1">
    <citation type="journal article" date="2016" name="BMC Genomics">
        <title>Comparative genomics reveals Cyclospora cayetanensis possesses coccidia-like metabolism and invasion components but unique surface antigens.</title>
        <authorList>
            <person name="Liu S."/>
            <person name="Wang L."/>
            <person name="Zheng H."/>
            <person name="Xu Z."/>
            <person name="Roellig D.M."/>
            <person name="Li N."/>
            <person name="Frace M.A."/>
            <person name="Tang K."/>
            <person name="Arrowood M.J."/>
            <person name="Moss D.M."/>
            <person name="Zhang L."/>
            <person name="Feng Y."/>
            <person name="Xiao L."/>
        </authorList>
    </citation>
    <scope>NUCLEOTIDE SEQUENCE [LARGE SCALE GENOMIC DNA]</scope>
    <source>
        <strain evidence="2 3">CHN_HEN01</strain>
    </source>
</reference>
<name>A0A1D3DB75_9EIME</name>
<keyword evidence="3" id="KW-1185">Reference proteome</keyword>
<dbReference type="InParanoid" id="A0A1D3DB75"/>
<dbReference type="EMBL" id="JROU02000002">
    <property type="protein sequence ID" value="OEH80703.1"/>
    <property type="molecule type" value="Genomic_DNA"/>
</dbReference>
<dbReference type="VEuPathDB" id="ToxoDB:cyc_08864"/>
<accession>A0A1D3DB75</accession>